<name>A0A8T1AAX1_9STRA</name>
<dbReference type="Gene3D" id="2.40.70.10">
    <property type="entry name" value="Acid Proteases"/>
    <property type="match status" value="1"/>
</dbReference>
<evidence type="ECO:0000313" key="4">
    <source>
        <dbReference type="EMBL" id="KAG3210754.1"/>
    </source>
</evidence>
<protein>
    <recommendedName>
        <fullName evidence="6">Aspartic peptidase domain</fullName>
    </recommendedName>
</protein>
<dbReference type="EMBL" id="RCMK01003611">
    <property type="protein sequence ID" value="KAG2874214.1"/>
    <property type="molecule type" value="Genomic_DNA"/>
</dbReference>
<reference evidence="2" key="1">
    <citation type="submission" date="2018-10" db="EMBL/GenBank/DDBJ databases">
        <title>Effector identification in a new, highly contiguous assembly of the strawberry crown rot pathogen Phytophthora cactorum.</title>
        <authorList>
            <person name="Armitage A.D."/>
            <person name="Nellist C.F."/>
            <person name="Bates H."/>
            <person name="Vickerstaff R.J."/>
            <person name="Harrison R.J."/>
        </authorList>
    </citation>
    <scope>NUCLEOTIDE SEQUENCE</scope>
    <source>
        <strain evidence="1">15-7</strain>
        <strain evidence="3">4032</strain>
        <strain evidence="2">4040</strain>
        <strain evidence="4">P421</strain>
    </source>
</reference>
<organism evidence="2 5">
    <name type="scientific">Phytophthora cactorum</name>
    <dbReference type="NCBI Taxonomy" id="29920"/>
    <lineage>
        <taxon>Eukaryota</taxon>
        <taxon>Sar</taxon>
        <taxon>Stramenopiles</taxon>
        <taxon>Oomycota</taxon>
        <taxon>Peronosporomycetes</taxon>
        <taxon>Peronosporales</taxon>
        <taxon>Peronosporaceae</taxon>
        <taxon>Phytophthora</taxon>
    </lineage>
</organism>
<dbReference type="Proteomes" id="UP000760860">
    <property type="component" value="Unassembled WGS sequence"/>
</dbReference>
<dbReference type="InterPro" id="IPR021109">
    <property type="entry name" value="Peptidase_aspartic_dom_sf"/>
</dbReference>
<proteinExistence type="predicted"/>
<gene>
    <name evidence="1" type="ORF">PC113_g24584</name>
    <name evidence="3" type="ORF">PC115_g542</name>
    <name evidence="2" type="ORF">PC117_g27651</name>
    <name evidence="4" type="ORF">PC129_g18246</name>
</gene>
<evidence type="ECO:0008006" key="6">
    <source>
        <dbReference type="Google" id="ProtNLM"/>
    </source>
</evidence>
<evidence type="ECO:0000313" key="3">
    <source>
        <dbReference type="EMBL" id="KAG2943915.1"/>
    </source>
</evidence>
<evidence type="ECO:0000313" key="2">
    <source>
        <dbReference type="EMBL" id="KAG2874214.1"/>
    </source>
</evidence>
<evidence type="ECO:0000313" key="5">
    <source>
        <dbReference type="Proteomes" id="UP000736787"/>
    </source>
</evidence>
<dbReference type="EMBL" id="RCMV01001044">
    <property type="protein sequence ID" value="KAG3210754.1"/>
    <property type="molecule type" value="Genomic_DNA"/>
</dbReference>
<accession>A0A8T1AAX1</accession>
<dbReference type="Proteomes" id="UP000736787">
    <property type="component" value="Unassembled WGS sequence"/>
</dbReference>
<dbReference type="Proteomes" id="UP000735874">
    <property type="component" value="Unassembled WGS sequence"/>
</dbReference>
<sequence>MRTEKRVVRVRFSYKHRVFVENLIVLDLDDKFDLVLGMPSLARHDPVVNWEKRTVVRFGRNATENDGPVSVTRAPQGALDLSVGAASNAVVSGAQKKQRLRVVECEPNPNLIGFGTSLHLEGSR</sequence>
<evidence type="ECO:0000313" key="1">
    <source>
        <dbReference type="EMBL" id="KAG2801589.1"/>
    </source>
</evidence>
<dbReference type="EMBL" id="RCMI01000006">
    <property type="protein sequence ID" value="KAG2943915.1"/>
    <property type="molecule type" value="Genomic_DNA"/>
</dbReference>
<dbReference type="Proteomes" id="UP000774804">
    <property type="component" value="Unassembled WGS sequence"/>
</dbReference>
<dbReference type="EMBL" id="RCMG01003338">
    <property type="protein sequence ID" value="KAG2801589.1"/>
    <property type="molecule type" value="Genomic_DNA"/>
</dbReference>
<dbReference type="AlphaFoldDB" id="A0A8T1AAX1"/>
<comment type="caution">
    <text evidence="2">The sequence shown here is derived from an EMBL/GenBank/DDBJ whole genome shotgun (WGS) entry which is preliminary data.</text>
</comment>